<sequence>MILLKTIPVIRSTNQPIKLQDTWTRKIKRNKQSPKWNDYNYNTKRRRQLRLNENANKDVNYNTNYNTNYGTNDGTNDYTNYNTKDQKQRHK</sequence>
<feature type="region of interest" description="Disordered" evidence="1">
    <location>
        <begin position="58"/>
        <end position="91"/>
    </location>
</feature>
<evidence type="ECO:0000313" key="3">
    <source>
        <dbReference type="Proteomes" id="UP000789396"/>
    </source>
</evidence>
<dbReference type="Proteomes" id="UP000789396">
    <property type="component" value="Unassembled WGS sequence"/>
</dbReference>
<feature type="compositionally biased region" description="Low complexity" evidence="1">
    <location>
        <begin position="60"/>
        <end position="83"/>
    </location>
</feature>
<name>A0A9N8ZSX8_9GLOM</name>
<comment type="caution">
    <text evidence="2">The sequence shown here is derived from an EMBL/GenBank/DDBJ whole genome shotgun (WGS) entry which is preliminary data.</text>
</comment>
<dbReference type="EMBL" id="CAJVPZ010002089">
    <property type="protein sequence ID" value="CAG8506081.1"/>
    <property type="molecule type" value="Genomic_DNA"/>
</dbReference>
<reference evidence="2" key="1">
    <citation type="submission" date="2021-06" db="EMBL/GenBank/DDBJ databases">
        <authorList>
            <person name="Kallberg Y."/>
            <person name="Tangrot J."/>
            <person name="Rosling A."/>
        </authorList>
    </citation>
    <scope>NUCLEOTIDE SEQUENCE</scope>
    <source>
        <strain evidence="2">IN212</strain>
    </source>
</reference>
<organism evidence="2 3">
    <name type="scientific">Racocetra fulgida</name>
    <dbReference type="NCBI Taxonomy" id="60492"/>
    <lineage>
        <taxon>Eukaryota</taxon>
        <taxon>Fungi</taxon>
        <taxon>Fungi incertae sedis</taxon>
        <taxon>Mucoromycota</taxon>
        <taxon>Glomeromycotina</taxon>
        <taxon>Glomeromycetes</taxon>
        <taxon>Diversisporales</taxon>
        <taxon>Gigasporaceae</taxon>
        <taxon>Racocetra</taxon>
    </lineage>
</organism>
<protein>
    <submittedName>
        <fullName evidence="2">9997_t:CDS:1</fullName>
    </submittedName>
</protein>
<evidence type="ECO:0000313" key="2">
    <source>
        <dbReference type="EMBL" id="CAG8506081.1"/>
    </source>
</evidence>
<dbReference type="AlphaFoldDB" id="A0A9N8ZSX8"/>
<evidence type="ECO:0000256" key="1">
    <source>
        <dbReference type="SAM" id="MobiDB-lite"/>
    </source>
</evidence>
<keyword evidence="3" id="KW-1185">Reference proteome</keyword>
<proteinExistence type="predicted"/>
<gene>
    <name evidence="2" type="ORF">RFULGI_LOCUS2669</name>
</gene>
<accession>A0A9N8ZSX8</accession>